<organism evidence="1 2">
    <name type="scientific">Verticillium dahliae (strain VdLs.17 / ATCC MYA-4575 / FGSC 10137)</name>
    <name type="common">Verticillium wilt</name>
    <dbReference type="NCBI Taxonomy" id="498257"/>
    <lineage>
        <taxon>Eukaryota</taxon>
        <taxon>Fungi</taxon>
        <taxon>Dikarya</taxon>
        <taxon>Ascomycota</taxon>
        <taxon>Pezizomycotina</taxon>
        <taxon>Sordariomycetes</taxon>
        <taxon>Hypocreomycetidae</taxon>
        <taxon>Glomerellales</taxon>
        <taxon>Plectosphaerellaceae</taxon>
        <taxon>Verticillium</taxon>
    </lineage>
</organism>
<dbReference type="Proteomes" id="UP000001611">
    <property type="component" value="Unassembled WGS sequence"/>
</dbReference>
<dbReference type="AlphaFoldDB" id="G2X8F5"/>
<evidence type="ECO:0000313" key="2">
    <source>
        <dbReference type="Proteomes" id="UP000001611"/>
    </source>
</evidence>
<proteinExistence type="predicted"/>
<dbReference type="RefSeq" id="XP_009657405.1">
    <property type="nucleotide sequence ID" value="XM_009659110.1"/>
</dbReference>
<keyword evidence="2" id="KW-1185">Reference proteome</keyword>
<name>G2X8F5_VERDV</name>
<sequence length="149" mass="15603">MPEAGAGGTSGAVLGSCRGGKAVNWPRCGGARVCEWTLLECTVLAVRDGVGPGVGLPAIADVDRNAIGRRESLSRASALVGADSASVACLPGGMDGGGFGARDEVLVDERGVLGGLDELWRDAWEADWERCRMDNSEGFRLRSWLLVDR</sequence>
<dbReference type="KEGG" id="vda:VDAG_06096"/>
<evidence type="ECO:0000313" key="1">
    <source>
        <dbReference type="EMBL" id="EGY15242.1"/>
    </source>
</evidence>
<reference evidence="1 2" key="1">
    <citation type="submission" date="2008-03" db="EMBL/GenBank/DDBJ databases">
        <title>The Genome Sequence of Verticillium dahliae VdLs.17.</title>
        <authorList>
            <consortium name="The Broad Institute Genome Sequencing Platform"/>
            <person name="Ma L.-J.J."/>
            <person name="Klosterman S.J."/>
            <person name="Subbarao K."/>
            <person name="Dobinson K."/>
            <person name="Veronese P."/>
            <person name="Kang S."/>
            <person name="Gold S.E."/>
            <person name="Young S."/>
            <person name="Jaffe D."/>
            <person name="Gnerre S."/>
            <person name="Berlin A."/>
            <person name="Heiman D."/>
            <person name="Hepburn T."/>
            <person name="Sykes S."/>
            <person name="Alvarado L."/>
            <person name="Kodira C.D."/>
            <person name="Lander E."/>
            <person name="Galagan J."/>
            <person name="Nusbaum C."/>
            <person name="Birren B."/>
        </authorList>
    </citation>
    <scope>NUCLEOTIDE SEQUENCE [LARGE SCALE GENOMIC DNA]</scope>
    <source>
        <strain evidence="2">VdLs.17 / ATCC MYA-4575 / FGSC 10137</strain>
    </source>
</reference>
<dbReference type="GeneID" id="20707559"/>
<dbReference type="InParanoid" id="G2X8F5"/>
<reference evidence="2" key="2">
    <citation type="journal article" date="2011" name="PLoS Pathog.">
        <title>Comparative genomics yields insights into niche adaptation of plant vascular wilt pathogens.</title>
        <authorList>
            <person name="Klosterman S.J."/>
            <person name="Subbarao K.V."/>
            <person name="Kang S."/>
            <person name="Veronese P."/>
            <person name="Gold S.E."/>
            <person name="Thomma B.P.H.J."/>
            <person name="Chen Z."/>
            <person name="Henrissat B."/>
            <person name="Lee Y.-H."/>
            <person name="Park J."/>
            <person name="Garcia-Pedrajas M.D."/>
            <person name="Barbara D.J."/>
            <person name="Anchieta A."/>
            <person name="de Jonge R."/>
            <person name="Santhanam P."/>
            <person name="Maruthachalam K."/>
            <person name="Atallah Z."/>
            <person name="Amyotte S.G."/>
            <person name="Paz Z."/>
            <person name="Inderbitzin P."/>
            <person name="Hayes R.J."/>
            <person name="Heiman D.I."/>
            <person name="Young S."/>
            <person name="Zeng Q."/>
            <person name="Engels R."/>
            <person name="Galagan J."/>
            <person name="Cuomo C.A."/>
            <person name="Dobinson K.F."/>
            <person name="Ma L.-J."/>
        </authorList>
    </citation>
    <scope>NUCLEOTIDE SEQUENCE [LARGE SCALE GENOMIC DNA]</scope>
    <source>
        <strain evidence="2">VdLs.17 / ATCC MYA-4575 / FGSC 10137</strain>
    </source>
</reference>
<gene>
    <name evidence="1" type="ORF">VDAG_06096</name>
</gene>
<protein>
    <submittedName>
        <fullName evidence="1">Uncharacterized protein</fullName>
    </submittedName>
</protein>
<dbReference type="HOGENOM" id="CLU_1751099_0_0_1"/>
<accession>G2X8F5</accession>
<dbReference type="EMBL" id="DS572707">
    <property type="protein sequence ID" value="EGY15242.1"/>
    <property type="molecule type" value="Genomic_DNA"/>
</dbReference>